<name>A0A1G9H0B8_9HYPH</name>
<dbReference type="Proteomes" id="UP000198894">
    <property type="component" value="Unassembled WGS sequence"/>
</dbReference>
<dbReference type="GO" id="GO:0004386">
    <property type="term" value="F:helicase activity"/>
    <property type="evidence" value="ECO:0007669"/>
    <property type="project" value="UniProtKB-KW"/>
</dbReference>
<dbReference type="Pfam" id="PF00271">
    <property type="entry name" value="Helicase_C"/>
    <property type="match status" value="1"/>
</dbReference>
<feature type="domain" description="Helicase ATP-binding" evidence="1">
    <location>
        <begin position="16"/>
        <end position="164"/>
    </location>
</feature>
<sequence length="496" mass="54663">MITLREDQEDVRAKLRIALRTHASVLAYAPTGFGKTVLAAALIKLIIAAGKRVIFCVHRVDLITQTAKTFEKFGIPFSYIAAGYHFNPYHRVFIASIASLRNRLGKIPADYVMVDEAHLSAAAGWAAVALHYKAEGARLIGYTGSPERLDGKPLGDVWDTMVLGPSPRWLIDNGHLSRYRAFSPAGLDLSGLHVRGGEYVASELDDLMSGKAVLSNAVKHWRKYALGKRTIGFAPSVASAERLAATFREKGIMAVALDGNTPQPDRVSAFNAFADRQIDLIINCQLFCEGFDLAAQVDRPVTIEAVLDNSPSRSRARHLQKHGRGLRQDGTGVPHILLDLVGGFARLGLPDDEFEWSLEGTAKALREEELMKCTRCFYSHDPAPKCPDCGLVYPVKKRDALGLGGRVIGEVDGELEEIDLEAARRDRKRQHDETARQLASDIKKGLTDDLAPDIRKQLKILLETTTAKKSKSPEKWAAHVLTARLAKKAERQGDYR</sequence>
<dbReference type="InterPro" id="IPR001650">
    <property type="entry name" value="Helicase_C-like"/>
</dbReference>
<dbReference type="RefSeq" id="WP_091599664.1">
    <property type="nucleotide sequence ID" value="NZ_FNEE01000026.1"/>
</dbReference>
<dbReference type="InterPro" id="IPR006935">
    <property type="entry name" value="Helicase/UvrB_N"/>
</dbReference>
<dbReference type="SMART" id="SM00490">
    <property type="entry name" value="HELICc"/>
    <property type="match status" value="1"/>
</dbReference>
<keyword evidence="3" id="KW-0547">Nucleotide-binding</keyword>
<dbReference type="InterPro" id="IPR014001">
    <property type="entry name" value="Helicase_ATP-bd"/>
</dbReference>
<evidence type="ECO:0000259" key="2">
    <source>
        <dbReference type="PROSITE" id="PS51194"/>
    </source>
</evidence>
<dbReference type="Gene3D" id="3.40.50.300">
    <property type="entry name" value="P-loop containing nucleotide triphosphate hydrolases"/>
    <property type="match status" value="2"/>
</dbReference>
<accession>A0A1G9H0B8</accession>
<dbReference type="GO" id="GO:0005524">
    <property type="term" value="F:ATP binding"/>
    <property type="evidence" value="ECO:0007669"/>
    <property type="project" value="InterPro"/>
</dbReference>
<feature type="domain" description="Helicase C-terminal" evidence="2">
    <location>
        <begin position="217"/>
        <end position="369"/>
    </location>
</feature>
<keyword evidence="4" id="KW-1185">Reference proteome</keyword>
<dbReference type="Pfam" id="PF04851">
    <property type="entry name" value="ResIII"/>
    <property type="match status" value="1"/>
</dbReference>
<evidence type="ECO:0000313" key="4">
    <source>
        <dbReference type="Proteomes" id="UP000198894"/>
    </source>
</evidence>
<dbReference type="PANTHER" id="PTHR47396:SF1">
    <property type="entry name" value="ATP-DEPENDENT HELICASE IRC3-RELATED"/>
    <property type="match status" value="1"/>
</dbReference>
<organism evidence="3 4">
    <name type="scientific">Mesorhizobium muleiense</name>
    <dbReference type="NCBI Taxonomy" id="1004279"/>
    <lineage>
        <taxon>Bacteria</taxon>
        <taxon>Pseudomonadati</taxon>
        <taxon>Pseudomonadota</taxon>
        <taxon>Alphaproteobacteria</taxon>
        <taxon>Hyphomicrobiales</taxon>
        <taxon>Phyllobacteriaceae</taxon>
        <taxon>Mesorhizobium</taxon>
    </lineage>
</organism>
<dbReference type="PROSITE" id="PS51192">
    <property type="entry name" value="HELICASE_ATP_BIND_1"/>
    <property type="match status" value="1"/>
</dbReference>
<dbReference type="EMBL" id="FNEE01000026">
    <property type="protein sequence ID" value="SDL06386.1"/>
    <property type="molecule type" value="Genomic_DNA"/>
</dbReference>
<reference evidence="4" key="1">
    <citation type="submission" date="2016-10" db="EMBL/GenBank/DDBJ databases">
        <authorList>
            <person name="Varghese N."/>
            <person name="Submissions S."/>
        </authorList>
    </citation>
    <scope>NUCLEOTIDE SEQUENCE [LARGE SCALE GENOMIC DNA]</scope>
    <source>
        <strain evidence="4">CGMCC 1.11022</strain>
    </source>
</reference>
<evidence type="ECO:0000313" key="3">
    <source>
        <dbReference type="EMBL" id="SDL06386.1"/>
    </source>
</evidence>
<protein>
    <submittedName>
        <fullName evidence="3">Superfamily II DNA or RNA helicase</fullName>
    </submittedName>
</protein>
<dbReference type="SUPFAM" id="SSF52540">
    <property type="entry name" value="P-loop containing nucleoside triphosphate hydrolases"/>
    <property type="match status" value="1"/>
</dbReference>
<evidence type="ECO:0000259" key="1">
    <source>
        <dbReference type="PROSITE" id="PS51192"/>
    </source>
</evidence>
<dbReference type="InterPro" id="IPR027417">
    <property type="entry name" value="P-loop_NTPase"/>
</dbReference>
<dbReference type="SMART" id="SM00487">
    <property type="entry name" value="DEXDc"/>
    <property type="match status" value="1"/>
</dbReference>
<keyword evidence="3" id="KW-0067">ATP-binding</keyword>
<proteinExistence type="predicted"/>
<dbReference type="InterPro" id="IPR050742">
    <property type="entry name" value="Helicase_Restrict-Modif_Enz"/>
</dbReference>
<gene>
    <name evidence="3" type="ORF">SAMN05428953_12628</name>
</gene>
<keyword evidence="3" id="KW-0347">Helicase</keyword>
<dbReference type="GO" id="GO:0003677">
    <property type="term" value="F:DNA binding"/>
    <property type="evidence" value="ECO:0007669"/>
    <property type="project" value="InterPro"/>
</dbReference>
<dbReference type="GO" id="GO:0016787">
    <property type="term" value="F:hydrolase activity"/>
    <property type="evidence" value="ECO:0007669"/>
    <property type="project" value="InterPro"/>
</dbReference>
<dbReference type="PANTHER" id="PTHR47396">
    <property type="entry name" value="TYPE I RESTRICTION ENZYME ECOKI R PROTEIN"/>
    <property type="match status" value="1"/>
</dbReference>
<dbReference type="AlphaFoldDB" id="A0A1G9H0B8"/>
<dbReference type="GO" id="GO:0005829">
    <property type="term" value="C:cytosol"/>
    <property type="evidence" value="ECO:0007669"/>
    <property type="project" value="TreeGrafter"/>
</dbReference>
<dbReference type="PROSITE" id="PS51194">
    <property type="entry name" value="HELICASE_CTER"/>
    <property type="match status" value="1"/>
</dbReference>
<keyword evidence="3" id="KW-0378">Hydrolase</keyword>